<evidence type="ECO:0000256" key="11">
    <source>
        <dbReference type="ARBA" id="ARBA00023237"/>
    </source>
</evidence>
<dbReference type="EMBL" id="JBIMPR010000005">
    <property type="protein sequence ID" value="MFH5774122.1"/>
    <property type="molecule type" value="Genomic_DNA"/>
</dbReference>
<evidence type="ECO:0000256" key="1">
    <source>
        <dbReference type="ARBA" id="ARBA00004571"/>
    </source>
</evidence>
<gene>
    <name evidence="13" type="ORF">ACHFJ0_07700</name>
</gene>
<keyword evidence="8" id="KW-0406">Ion transport</keyword>
<keyword evidence="3" id="KW-1134">Transmembrane beta strand</keyword>
<comment type="caution">
    <text evidence="13">The sequence shown here is derived from an EMBL/GenBank/DDBJ whole genome shotgun (WGS) entry which is preliminary data.</text>
</comment>
<name>A0ABW7LMC5_9RHOB</name>
<evidence type="ECO:0000256" key="4">
    <source>
        <dbReference type="ARBA" id="ARBA00022496"/>
    </source>
</evidence>
<dbReference type="PANTHER" id="PTHR32552:SF68">
    <property type="entry name" value="FERRICHROME OUTER MEMBRANE TRANSPORTER_PHAGE RECEPTOR"/>
    <property type="match status" value="1"/>
</dbReference>
<evidence type="ECO:0000259" key="12">
    <source>
        <dbReference type="Pfam" id="PF00593"/>
    </source>
</evidence>
<organism evidence="13 14">
    <name type="scientific">Paracoccus broussonetiae subsp. drimophilus</name>
    <dbReference type="NCBI Taxonomy" id="3373869"/>
    <lineage>
        <taxon>Bacteria</taxon>
        <taxon>Pseudomonadati</taxon>
        <taxon>Pseudomonadota</taxon>
        <taxon>Alphaproteobacteria</taxon>
        <taxon>Rhodobacterales</taxon>
        <taxon>Paracoccaceae</taxon>
        <taxon>Paracoccus</taxon>
        <taxon>Paracoccus broussonetiae</taxon>
    </lineage>
</organism>
<keyword evidence="13" id="KW-0675">Receptor</keyword>
<dbReference type="PANTHER" id="PTHR32552">
    <property type="entry name" value="FERRICHROME IRON RECEPTOR-RELATED"/>
    <property type="match status" value="1"/>
</dbReference>
<evidence type="ECO:0000256" key="7">
    <source>
        <dbReference type="ARBA" id="ARBA00023004"/>
    </source>
</evidence>
<evidence type="ECO:0000313" key="13">
    <source>
        <dbReference type="EMBL" id="MFH5774122.1"/>
    </source>
</evidence>
<dbReference type="Proteomes" id="UP001609376">
    <property type="component" value="Unassembled WGS sequence"/>
</dbReference>
<keyword evidence="4" id="KW-0410">Iron transport</keyword>
<feature type="domain" description="TonB-dependent receptor-like beta-barrel" evidence="12">
    <location>
        <begin position="109"/>
        <end position="398"/>
    </location>
</feature>
<dbReference type="InterPro" id="IPR000531">
    <property type="entry name" value="Beta-barrel_TonB"/>
</dbReference>
<keyword evidence="14" id="KW-1185">Reference proteome</keyword>
<evidence type="ECO:0000256" key="10">
    <source>
        <dbReference type="ARBA" id="ARBA00023136"/>
    </source>
</evidence>
<sequence length="427" mass="47457">MSQALRYTAGVTAEPFGAKPRFDLSILPGFNASDSHYPNGLHLIRKFGARAYELYGRKRIEVLRGPVSKDPQLSPAGSPFALTKIGNTDGLCELHAGYPDTDNSDRRMLNHEIGCKRGPDNGRQFRQRVWYEEFDWDNVAVPRGIWYTKIENLTIEQTGIYGQDEIARNSWRATFALRHDWSRQTRDVLAKFLRVGNANDAYQRDEATTGRVGPSYVFNSGVAPYISYSASFEPEIGTDSVGSVFGPTASEQWEAGEECQPPAFDALFNAAVYDQKQSNLVRTIDGFPEQVGEVHSKGVELEAIAELSEGWDVLAACALTHACQKGEAVEGLRMSNTPYNAPSLWPNDEFGNGYRAVGCLRYIGERYGDLNILFKVDAVTLGDLAASYTHGTFEASVNPFGITEEEYIASYRSFGCHYAEVARFRRG</sequence>
<keyword evidence="2" id="KW-0813">Transport</keyword>
<evidence type="ECO:0000256" key="5">
    <source>
        <dbReference type="ARBA" id="ARBA00022692"/>
    </source>
</evidence>
<dbReference type="InterPro" id="IPR036942">
    <property type="entry name" value="Beta-barrel_TonB_sf"/>
</dbReference>
<protein>
    <submittedName>
        <fullName evidence="13">TonB-dependent siderophore receptor</fullName>
    </submittedName>
</protein>
<reference evidence="13 14" key="1">
    <citation type="submission" date="2024-10" db="EMBL/GenBank/DDBJ databases">
        <title>Paracoccus drimophilus sp. nov., a novel bacterium from corn roots in Hunan.</title>
        <authorList>
            <person name="Li X."/>
        </authorList>
    </citation>
    <scope>NUCLEOTIDE SEQUENCE [LARGE SCALE GENOMIC DNA]</scope>
    <source>
        <strain evidence="13 14">NGMCC 1.201697</strain>
    </source>
</reference>
<keyword evidence="10" id="KW-0472">Membrane</keyword>
<evidence type="ECO:0000256" key="6">
    <source>
        <dbReference type="ARBA" id="ARBA00022729"/>
    </source>
</evidence>
<keyword evidence="5" id="KW-0812">Transmembrane</keyword>
<evidence type="ECO:0000256" key="9">
    <source>
        <dbReference type="ARBA" id="ARBA00023077"/>
    </source>
</evidence>
<dbReference type="InterPro" id="IPR039426">
    <property type="entry name" value="TonB-dep_rcpt-like"/>
</dbReference>
<dbReference type="Pfam" id="PF00593">
    <property type="entry name" value="TonB_dep_Rec_b-barrel"/>
    <property type="match status" value="1"/>
</dbReference>
<keyword evidence="11" id="KW-0998">Cell outer membrane</keyword>
<evidence type="ECO:0000256" key="8">
    <source>
        <dbReference type="ARBA" id="ARBA00023065"/>
    </source>
</evidence>
<dbReference type="SUPFAM" id="SSF56935">
    <property type="entry name" value="Porins"/>
    <property type="match status" value="1"/>
</dbReference>
<evidence type="ECO:0000256" key="2">
    <source>
        <dbReference type="ARBA" id="ARBA00022448"/>
    </source>
</evidence>
<keyword evidence="9" id="KW-0798">TonB box</keyword>
<evidence type="ECO:0000313" key="14">
    <source>
        <dbReference type="Proteomes" id="UP001609376"/>
    </source>
</evidence>
<accession>A0ABW7LMC5</accession>
<evidence type="ECO:0000256" key="3">
    <source>
        <dbReference type="ARBA" id="ARBA00022452"/>
    </source>
</evidence>
<keyword evidence="6" id="KW-0732">Signal</keyword>
<keyword evidence="7" id="KW-0408">Iron</keyword>
<proteinExistence type="predicted"/>
<comment type="subcellular location">
    <subcellularLocation>
        <location evidence="1">Cell outer membrane</location>
        <topology evidence="1">Multi-pass membrane protein</topology>
    </subcellularLocation>
</comment>
<dbReference type="RefSeq" id="WP_395133061.1">
    <property type="nucleotide sequence ID" value="NZ_JBIMPR010000005.1"/>
</dbReference>
<dbReference type="Gene3D" id="2.40.170.20">
    <property type="entry name" value="TonB-dependent receptor, beta-barrel domain"/>
    <property type="match status" value="1"/>
</dbReference>